<evidence type="ECO:0000256" key="9">
    <source>
        <dbReference type="ARBA" id="ARBA00022741"/>
    </source>
</evidence>
<evidence type="ECO:0000256" key="3">
    <source>
        <dbReference type="ARBA" id="ARBA00004742"/>
    </source>
</evidence>
<comment type="function">
    <text evidence="2">Catalyzes the phosphorylation of pyruvate to phosphoenolpyruvate.</text>
</comment>
<dbReference type="PANTHER" id="PTHR43030">
    <property type="entry name" value="PHOSPHOENOLPYRUVATE SYNTHASE"/>
    <property type="match status" value="1"/>
</dbReference>
<keyword evidence="9" id="KW-0547">Nucleotide-binding</keyword>
<dbReference type="Pfam" id="PF01326">
    <property type="entry name" value="PPDK_N"/>
    <property type="match status" value="1"/>
</dbReference>
<dbReference type="InterPro" id="IPR036637">
    <property type="entry name" value="Phosphohistidine_dom_sf"/>
</dbReference>
<dbReference type="Gene3D" id="3.30.1490.20">
    <property type="entry name" value="ATP-grasp fold, A domain"/>
    <property type="match status" value="1"/>
</dbReference>
<keyword evidence="12" id="KW-0460">Magnesium</keyword>
<sequence>MLERLIRFFKKVRKQHPSDSETSNIFRNKYISFKTILESNSELLNFISDLEDKLSGERVFGLSYIRSQTARLVFHTARMIKGFEELAGHGYPSLSGTLRHIQSVISEELAQKSPRKASAYVLPYFEIIKEMTGVTGGKSANLGEIASYIGLPVPKGFAITTTAFDEFISANDLMDEINKQRMELNADDPESIVRVSRNIQDMFMQAQVPEPIRNAIINAYTRFVDPDGPSPTSVKVAMRSSAIGEDSDLSFAGQYLSVLNLPGDKIIEGYVRVISSLFTPRAISYRLHMGFPFEEVSMGVACIAMVDAKASGVVYTHNPINPLEDNVIINALWGLGTFVVDGVITPDSYIMSKGADPVLLESKIANKPRRMGMKADGDIMEYPVDPQMQDIPCLSEEQARLLAKYAGKIEAHYRQPQDIEWAMDQEDNLLILQSRPLRIEGKKEVAITSEKLAEYKLILEGGNIAFAGVGSGPAYHIHSESDLASFPEGGVLLAAHSSPQYVMVMTKASAIVTDSGSVTGHMASLAREFRVPTVLNLHGATSSIKEGEVITVDAHAGRIYQGYVPELLEMQVKKGSFMKGTTVYETLKRLSQFIIPLNLTDPKSAGFTPAECKTIHDIMRYIHECAYGEIFQLSDHTTDSANISVKLKANLPLDLHVIDLGGGLKEGKKKDRRKIYVDDVVSVPFKAILEGMLHVKSRYMEPRPVDFKGFFSVMSEQALSPPHMGAERFGDKSYAIISDKYLNFSSRIGYHYSVLDAYCGLTSTKNYINFTFQGGAADGIRRNRRARLIKQVLKALEFLVEVKADRVSARFAKQPQEVVFEKLDQLGRLIIYTQQMDMLMHTEDSVMHLSECFLKGDYTIKCKME</sequence>
<comment type="pathway">
    <text evidence="3">Carbohydrate biosynthesis; gluconeogenesis.</text>
</comment>
<evidence type="ECO:0000256" key="13">
    <source>
        <dbReference type="ARBA" id="ARBA00033470"/>
    </source>
</evidence>
<keyword evidence="8" id="KW-0479">Metal-binding</keyword>
<accession>A0A445MWS1</accession>
<organism evidence="17">
    <name type="scientific">uncultured Desulfobacterium sp</name>
    <dbReference type="NCBI Taxonomy" id="201089"/>
    <lineage>
        <taxon>Bacteria</taxon>
        <taxon>Pseudomonadati</taxon>
        <taxon>Thermodesulfobacteriota</taxon>
        <taxon>Desulfobacteria</taxon>
        <taxon>Desulfobacterales</taxon>
        <taxon>Desulfobacteriaceae</taxon>
        <taxon>Desulfobacterium</taxon>
        <taxon>environmental samples</taxon>
    </lineage>
</organism>
<keyword evidence="11" id="KW-0067">ATP-binding</keyword>
<dbReference type="GO" id="GO:0006094">
    <property type="term" value="P:gluconeogenesis"/>
    <property type="evidence" value="ECO:0007669"/>
    <property type="project" value="UniProtKB-UniPathway"/>
</dbReference>
<dbReference type="EC" id="2.7.9.2" evidence="5"/>
<evidence type="ECO:0000256" key="12">
    <source>
        <dbReference type="ARBA" id="ARBA00022842"/>
    </source>
</evidence>
<comment type="catalytic activity">
    <reaction evidence="14">
        <text>pyruvate + ATP + H2O = phosphoenolpyruvate + AMP + phosphate + 2 H(+)</text>
        <dbReference type="Rhea" id="RHEA:11364"/>
        <dbReference type="ChEBI" id="CHEBI:15361"/>
        <dbReference type="ChEBI" id="CHEBI:15377"/>
        <dbReference type="ChEBI" id="CHEBI:15378"/>
        <dbReference type="ChEBI" id="CHEBI:30616"/>
        <dbReference type="ChEBI" id="CHEBI:43474"/>
        <dbReference type="ChEBI" id="CHEBI:58702"/>
        <dbReference type="ChEBI" id="CHEBI:456215"/>
        <dbReference type="EC" id="2.7.9.2"/>
    </reaction>
</comment>
<dbReference type="InterPro" id="IPR006319">
    <property type="entry name" value="PEP_synth"/>
</dbReference>
<evidence type="ECO:0000256" key="10">
    <source>
        <dbReference type="ARBA" id="ARBA00022777"/>
    </source>
</evidence>
<evidence type="ECO:0000256" key="11">
    <source>
        <dbReference type="ARBA" id="ARBA00022840"/>
    </source>
</evidence>
<dbReference type="UniPathway" id="UPA00138"/>
<reference evidence="17" key="1">
    <citation type="submission" date="2018-01" db="EMBL/GenBank/DDBJ databases">
        <authorList>
            <person name="Regsiter A."/>
            <person name="William W."/>
        </authorList>
    </citation>
    <scope>NUCLEOTIDE SEQUENCE</scope>
    <source>
        <strain evidence="17">TRIP AH-1</strain>
    </source>
</reference>
<dbReference type="GO" id="GO:0046872">
    <property type="term" value="F:metal ion binding"/>
    <property type="evidence" value="ECO:0007669"/>
    <property type="project" value="UniProtKB-KW"/>
</dbReference>
<name>A0A445MWS1_9BACT</name>
<dbReference type="InterPro" id="IPR002192">
    <property type="entry name" value="PPDK_AMP/ATP-bd"/>
</dbReference>
<feature type="domain" description="PEP-utilising enzyme mobile" evidence="15">
    <location>
        <begin position="486"/>
        <end position="557"/>
    </location>
</feature>
<comment type="similarity">
    <text evidence="4">Belongs to the PEP-utilizing enzyme family.</text>
</comment>
<evidence type="ECO:0000256" key="8">
    <source>
        <dbReference type="ARBA" id="ARBA00022723"/>
    </source>
</evidence>
<dbReference type="InterPro" id="IPR013815">
    <property type="entry name" value="ATP_grasp_subdomain_1"/>
</dbReference>
<dbReference type="InterPro" id="IPR008279">
    <property type="entry name" value="PEP-util_enz_mobile_dom"/>
</dbReference>
<keyword evidence="7 17" id="KW-0808">Transferase</keyword>
<dbReference type="Pfam" id="PF00391">
    <property type="entry name" value="PEP-utilizers"/>
    <property type="match status" value="1"/>
</dbReference>
<evidence type="ECO:0000256" key="7">
    <source>
        <dbReference type="ARBA" id="ARBA00022679"/>
    </source>
</evidence>
<comment type="cofactor">
    <cofactor evidence="1">
        <name>Mg(2+)</name>
        <dbReference type="ChEBI" id="CHEBI:18420"/>
    </cofactor>
</comment>
<dbReference type="GO" id="GO:0008986">
    <property type="term" value="F:pyruvate, water dikinase activity"/>
    <property type="evidence" value="ECO:0007669"/>
    <property type="project" value="UniProtKB-EC"/>
</dbReference>
<evidence type="ECO:0000313" key="17">
    <source>
        <dbReference type="EMBL" id="SPD73893.1"/>
    </source>
</evidence>
<evidence type="ECO:0000259" key="15">
    <source>
        <dbReference type="Pfam" id="PF00391"/>
    </source>
</evidence>
<evidence type="ECO:0000256" key="4">
    <source>
        <dbReference type="ARBA" id="ARBA00007837"/>
    </source>
</evidence>
<dbReference type="PANTHER" id="PTHR43030:SF1">
    <property type="entry name" value="PHOSPHOENOLPYRUVATE SYNTHASE"/>
    <property type="match status" value="1"/>
</dbReference>
<dbReference type="Gene3D" id="3.50.30.10">
    <property type="entry name" value="Phosphohistidine domain"/>
    <property type="match status" value="1"/>
</dbReference>
<evidence type="ECO:0000256" key="6">
    <source>
        <dbReference type="ARBA" id="ARBA00021623"/>
    </source>
</evidence>
<dbReference type="EMBL" id="OJIN01000117">
    <property type="protein sequence ID" value="SPD73893.1"/>
    <property type="molecule type" value="Genomic_DNA"/>
</dbReference>
<dbReference type="SUPFAM" id="SSF56059">
    <property type="entry name" value="Glutathione synthetase ATP-binding domain-like"/>
    <property type="match status" value="1"/>
</dbReference>
<keyword evidence="10" id="KW-0418">Kinase</keyword>
<dbReference type="AlphaFoldDB" id="A0A445MWS1"/>
<evidence type="ECO:0000256" key="14">
    <source>
        <dbReference type="ARBA" id="ARBA00047700"/>
    </source>
</evidence>
<feature type="domain" description="Pyruvate phosphate dikinase AMP/ATP-binding" evidence="16">
    <location>
        <begin position="135"/>
        <end position="452"/>
    </location>
</feature>
<gene>
    <name evidence="17" type="ORF">PITCH_A2030037</name>
</gene>
<evidence type="ECO:0000259" key="16">
    <source>
        <dbReference type="Pfam" id="PF01326"/>
    </source>
</evidence>
<protein>
    <recommendedName>
        <fullName evidence="6">Phosphoenolpyruvate synthase</fullName>
        <ecNumber evidence="5">2.7.9.2</ecNumber>
    </recommendedName>
    <alternativeName>
        <fullName evidence="13">Pyruvate, water dikinase</fullName>
    </alternativeName>
</protein>
<keyword evidence="17" id="KW-0670">Pyruvate</keyword>
<evidence type="ECO:0000256" key="2">
    <source>
        <dbReference type="ARBA" id="ARBA00002988"/>
    </source>
</evidence>
<evidence type="ECO:0000256" key="5">
    <source>
        <dbReference type="ARBA" id="ARBA00011996"/>
    </source>
</evidence>
<dbReference type="Gene3D" id="3.30.470.20">
    <property type="entry name" value="ATP-grasp fold, B domain"/>
    <property type="match status" value="1"/>
</dbReference>
<evidence type="ECO:0000256" key="1">
    <source>
        <dbReference type="ARBA" id="ARBA00001946"/>
    </source>
</evidence>
<dbReference type="SUPFAM" id="SSF52009">
    <property type="entry name" value="Phosphohistidine domain"/>
    <property type="match status" value="1"/>
</dbReference>
<dbReference type="GO" id="GO:0005524">
    <property type="term" value="F:ATP binding"/>
    <property type="evidence" value="ECO:0007669"/>
    <property type="project" value="UniProtKB-KW"/>
</dbReference>
<proteinExistence type="inferred from homology"/>